<dbReference type="Pfam" id="PF00030">
    <property type="entry name" value="Crystall"/>
    <property type="match status" value="1"/>
</dbReference>
<dbReference type="InterPro" id="IPR001064">
    <property type="entry name" value="Beta/gamma_crystallin"/>
</dbReference>
<dbReference type="EMBL" id="BORR01000003">
    <property type="protein sequence ID" value="GIO36396.1"/>
    <property type="molecule type" value="Genomic_DNA"/>
</dbReference>
<evidence type="ECO:0000256" key="2">
    <source>
        <dbReference type="ARBA" id="ARBA00022737"/>
    </source>
</evidence>
<dbReference type="SMART" id="SM00247">
    <property type="entry name" value="XTALbg"/>
    <property type="match status" value="2"/>
</dbReference>
<dbReference type="RefSeq" id="WP_212938733.1">
    <property type="nucleotide sequence ID" value="NZ_BORR01000003.1"/>
</dbReference>
<feature type="domain" description="Beta/gamma crystallin 'Greek key'" evidence="4">
    <location>
        <begin position="385"/>
        <end position="429"/>
    </location>
</feature>
<keyword evidence="3" id="KW-0732">Signal</keyword>
<protein>
    <recommendedName>
        <fullName evidence="4">Beta/gamma crystallin 'Greek key' domain-containing protein</fullName>
    </recommendedName>
</protein>
<name>A0A919XNP6_9BACL</name>
<feature type="domain" description="Beta/gamma crystallin 'Greek key'" evidence="4">
    <location>
        <begin position="431"/>
        <end position="470"/>
    </location>
</feature>
<dbReference type="SUPFAM" id="SSF49695">
    <property type="entry name" value="gamma-Crystallin-like"/>
    <property type="match status" value="2"/>
</dbReference>
<feature type="domain" description="Beta/gamma crystallin 'Greek key'" evidence="4">
    <location>
        <begin position="347"/>
        <end position="385"/>
    </location>
</feature>
<sequence length="472" mass="52586">MKKSLIFFMVLVIVLCSLPQAPANAASAPPPTWQEHWFEHKELLKLAHYSDEVAVYVDDDIDPNQIGWIYSTAADVWRYTKQTYGSMGGDGRLYVIVHNKKYSGGHPGYAYNADHDYRNVIDIGGSDFKSPSGWNLDILVHEVAHIVEFAANDTKGSPAFRLWGDSKWAEIYQYDVYKALGLNSEAQRIYNSFTSKAEIFPQAGTYWFKDWYYPIYSNYGEKQVLTRYFQLLAQHYPKNSSGQYTRNMNMGEYVHFMSGAAKADLKSRAVTAFGWPSEFESQYQAARREFPQVTYGDTISEGAIFYGNANYGGYAVALGAGSYNYNEMVAVGIANDTLSSLKVTPGIKVTLYEHLNFGGAQRVITSDVASLGDFNDKTSSLKVERIPVVYRDADYKGAAVSLDVGSYSVSDLVAKGIPNDSISSLKVPSGYKVTLYEHGDFRGATKVLLGDTSYLGNDFNDKTSSIKVERTS</sequence>
<feature type="chain" id="PRO_5037564578" description="Beta/gamma crystallin 'Greek key' domain-containing protein" evidence="3">
    <location>
        <begin position="26"/>
        <end position="472"/>
    </location>
</feature>
<feature type="signal peptide" evidence="3">
    <location>
        <begin position="1"/>
        <end position="25"/>
    </location>
</feature>
<evidence type="ECO:0000256" key="3">
    <source>
        <dbReference type="SAM" id="SignalP"/>
    </source>
</evidence>
<gene>
    <name evidence="5" type="ORF">J41TS12_12570</name>
</gene>
<comment type="similarity">
    <text evidence="1">Belongs to the beta/gamma-crystallin family.</text>
</comment>
<evidence type="ECO:0000256" key="1">
    <source>
        <dbReference type="ARBA" id="ARBA00009646"/>
    </source>
</evidence>
<dbReference type="Gene3D" id="2.60.20.10">
    <property type="entry name" value="Crystallins"/>
    <property type="match status" value="2"/>
</dbReference>
<accession>A0A919XNP6</accession>
<proteinExistence type="inferred from homology"/>
<reference evidence="5 6" key="1">
    <citation type="submission" date="2021-03" db="EMBL/GenBank/DDBJ databases">
        <title>Antimicrobial resistance genes in bacteria isolated from Japanese honey, and their potential for conferring macrolide and lincosamide resistance in the American foulbrood pathogen Paenibacillus larvae.</title>
        <authorList>
            <person name="Okamoto M."/>
            <person name="Kumagai M."/>
            <person name="Kanamori H."/>
            <person name="Takamatsu D."/>
        </authorList>
    </citation>
    <scope>NUCLEOTIDE SEQUENCE [LARGE SCALE GENOMIC DNA]</scope>
    <source>
        <strain evidence="5 6">J41TS12</strain>
    </source>
</reference>
<comment type="caution">
    <text evidence="5">The sequence shown here is derived from an EMBL/GenBank/DDBJ whole genome shotgun (WGS) entry which is preliminary data.</text>
</comment>
<keyword evidence="6" id="KW-1185">Reference proteome</keyword>
<dbReference type="Proteomes" id="UP000681162">
    <property type="component" value="Unassembled WGS sequence"/>
</dbReference>
<dbReference type="AlphaFoldDB" id="A0A919XNP6"/>
<dbReference type="PROSITE" id="PS50915">
    <property type="entry name" value="CRYSTALLIN_BETA_GAMMA"/>
    <property type="match status" value="3"/>
</dbReference>
<organism evidence="5 6">
    <name type="scientific">Paenibacillus antibioticophila</name>
    <dbReference type="NCBI Taxonomy" id="1274374"/>
    <lineage>
        <taxon>Bacteria</taxon>
        <taxon>Bacillati</taxon>
        <taxon>Bacillota</taxon>
        <taxon>Bacilli</taxon>
        <taxon>Bacillales</taxon>
        <taxon>Paenibacillaceae</taxon>
        <taxon>Paenibacillus</taxon>
    </lineage>
</organism>
<evidence type="ECO:0000313" key="6">
    <source>
        <dbReference type="Proteomes" id="UP000681162"/>
    </source>
</evidence>
<keyword evidence="2" id="KW-0677">Repeat</keyword>
<evidence type="ECO:0000313" key="5">
    <source>
        <dbReference type="EMBL" id="GIO36396.1"/>
    </source>
</evidence>
<evidence type="ECO:0000259" key="4">
    <source>
        <dbReference type="PROSITE" id="PS50915"/>
    </source>
</evidence>
<dbReference type="InterPro" id="IPR011024">
    <property type="entry name" value="G_crystallin-like"/>
</dbReference>